<evidence type="ECO:0000313" key="3">
    <source>
        <dbReference type="Proteomes" id="UP000249135"/>
    </source>
</evidence>
<evidence type="ECO:0000313" key="2">
    <source>
        <dbReference type="EMBL" id="PZQ75983.1"/>
    </source>
</evidence>
<proteinExistence type="predicted"/>
<sequence>MHHRSGSHERRALVPGAVALALLLAPASAAQAVITTTLLTLSGNRLTLRVGSTGGTIDNVAFTVSGANLQPSPAPVTRPDTVTVLLTADKALLALAVTTVRLTVTAAPGLGCTTPTSCGSTSIPFSTISWVSTNPDATGQDIQSGSFNASGSPQQLAQFPLPLLSLLSARTEMNNALRFRYANSTLYPSGTYTGRVTFTATMF</sequence>
<organism evidence="2 3">
    <name type="scientific">Variovorax paradoxus</name>
    <dbReference type="NCBI Taxonomy" id="34073"/>
    <lineage>
        <taxon>Bacteria</taxon>
        <taxon>Pseudomonadati</taxon>
        <taxon>Pseudomonadota</taxon>
        <taxon>Betaproteobacteria</taxon>
        <taxon>Burkholderiales</taxon>
        <taxon>Comamonadaceae</taxon>
        <taxon>Variovorax</taxon>
    </lineage>
</organism>
<reference evidence="2 3" key="1">
    <citation type="submission" date="2017-08" db="EMBL/GenBank/DDBJ databases">
        <title>Infants hospitalized years apart are colonized by the same room-sourced microbial strains.</title>
        <authorList>
            <person name="Brooks B."/>
            <person name="Olm M.R."/>
            <person name="Firek B.A."/>
            <person name="Baker R."/>
            <person name="Thomas B.C."/>
            <person name="Morowitz M.J."/>
            <person name="Banfield J.F."/>
        </authorList>
    </citation>
    <scope>NUCLEOTIDE SEQUENCE [LARGE SCALE GENOMIC DNA]</scope>
    <source>
        <strain evidence="2">S2_005_003_R2_41</strain>
    </source>
</reference>
<keyword evidence="1" id="KW-0732">Signal</keyword>
<dbReference type="EMBL" id="QFPP01000067">
    <property type="protein sequence ID" value="PZQ75983.1"/>
    <property type="molecule type" value="Genomic_DNA"/>
</dbReference>
<accession>A0A2W5S8M7</accession>
<dbReference type="AlphaFoldDB" id="A0A2W5S8M7"/>
<evidence type="ECO:0008006" key="4">
    <source>
        <dbReference type="Google" id="ProtNLM"/>
    </source>
</evidence>
<evidence type="ECO:0000256" key="1">
    <source>
        <dbReference type="SAM" id="SignalP"/>
    </source>
</evidence>
<protein>
    <recommendedName>
        <fullName evidence="4">Fimbrial protein</fullName>
    </recommendedName>
</protein>
<feature type="chain" id="PRO_5016182156" description="Fimbrial protein" evidence="1">
    <location>
        <begin position="33"/>
        <end position="203"/>
    </location>
</feature>
<comment type="caution">
    <text evidence="2">The sequence shown here is derived from an EMBL/GenBank/DDBJ whole genome shotgun (WGS) entry which is preliminary data.</text>
</comment>
<feature type="signal peptide" evidence="1">
    <location>
        <begin position="1"/>
        <end position="32"/>
    </location>
</feature>
<dbReference type="Proteomes" id="UP000249135">
    <property type="component" value="Unassembled WGS sequence"/>
</dbReference>
<name>A0A2W5S8M7_VARPD</name>
<gene>
    <name evidence="2" type="ORF">DI563_08145</name>
</gene>